<reference evidence="1" key="1">
    <citation type="submission" date="2020-05" db="EMBL/GenBank/DDBJ databases">
        <title>Mycena genomes resolve the evolution of fungal bioluminescence.</title>
        <authorList>
            <person name="Tsai I.J."/>
        </authorList>
    </citation>
    <scope>NUCLEOTIDE SEQUENCE</scope>
    <source>
        <strain evidence="1">CCC161011</strain>
    </source>
</reference>
<dbReference type="EMBL" id="JACAZI010000001">
    <property type="protein sequence ID" value="KAF7371484.1"/>
    <property type="molecule type" value="Genomic_DNA"/>
</dbReference>
<accession>A0A8H7DDI2</accession>
<protein>
    <submittedName>
        <fullName evidence="1">Uncharacterized protein</fullName>
    </submittedName>
</protein>
<evidence type="ECO:0000313" key="2">
    <source>
        <dbReference type="Proteomes" id="UP000620124"/>
    </source>
</evidence>
<name>A0A8H7DDI2_9AGAR</name>
<dbReference type="Proteomes" id="UP000620124">
    <property type="component" value="Unassembled WGS sequence"/>
</dbReference>
<evidence type="ECO:0000313" key="1">
    <source>
        <dbReference type="EMBL" id="KAF7371484.1"/>
    </source>
</evidence>
<organism evidence="1 2">
    <name type="scientific">Mycena venus</name>
    <dbReference type="NCBI Taxonomy" id="2733690"/>
    <lineage>
        <taxon>Eukaryota</taxon>
        <taxon>Fungi</taxon>
        <taxon>Dikarya</taxon>
        <taxon>Basidiomycota</taxon>
        <taxon>Agaricomycotina</taxon>
        <taxon>Agaricomycetes</taxon>
        <taxon>Agaricomycetidae</taxon>
        <taxon>Agaricales</taxon>
        <taxon>Marasmiineae</taxon>
        <taxon>Mycenaceae</taxon>
        <taxon>Mycena</taxon>
    </lineage>
</organism>
<proteinExistence type="predicted"/>
<comment type="caution">
    <text evidence="1">The sequence shown here is derived from an EMBL/GenBank/DDBJ whole genome shotgun (WGS) entry which is preliminary data.</text>
</comment>
<sequence>MSHSVLQPRPLRAAVEAVEALTTLQTRSRRLDGDSVVEWDDFLSSLQEVCDLHHPNQIDIHPKIISFVNPTDRTTVSSLYDTTTWSNVADLRSWVHGDAKRGHIASIAVLRTMAETSIGKTREEWAKSIWHAWVIMTIHPP</sequence>
<keyword evidence="2" id="KW-1185">Reference proteome</keyword>
<gene>
    <name evidence="1" type="ORF">MVEN_00003000</name>
</gene>
<dbReference type="OrthoDB" id="2933719at2759"/>
<dbReference type="AlphaFoldDB" id="A0A8H7DDI2"/>